<gene>
    <name evidence="1" type="ORF">METZ01_LOCUS240257</name>
</gene>
<reference evidence="1" key="1">
    <citation type="submission" date="2018-05" db="EMBL/GenBank/DDBJ databases">
        <authorList>
            <person name="Lanie J.A."/>
            <person name="Ng W.-L."/>
            <person name="Kazmierczak K.M."/>
            <person name="Andrzejewski T.M."/>
            <person name="Davidsen T.M."/>
            <person name="Wayne K.J."/>
            <person name="Tettelin H."/>
            <person name="Glass J.I."/>
            <person name="Rusch D."/>
            <person name="Podicherti R."/>
            <person name="Tsui H.-C.T."/>
            <person name="Winkler M.E."/>
        </authorList>
    </citation>
    <scope>NUCLEOTIDE SEQUENCE</scope>
</reference>
<accession>A0A382HL72</accession>
<dbReference type="EMBL" id="UINC01061625">
    <property type="protein sequence ID" value="SVB87403.1"/>
    <property type="molecule type" value="Genomic_DNA"/>
</dbReference>
<dbReference type="AlphaFoldDB" id="A0A382HL72"/>
<organism evidence="1">
    <name type="scientific">marine metagenome</name>
    <dbReference type="NCBI Taxonomy" id="408172"/>
    <lineage>
        <taxon>unclassified sequences</taxon>
        <taxon>metagenomes</taxon>
        <taxon>ecological metagenomes</taxon>
    </lineage>
</organism>
<proteinExistence type="predicted"/>
<protein>
    <submittedName>
        <fullName evidence="1">Uncharacterized protein</fullName>
    </submittedName>
</protein>
<evidence type="ECO:0000313" key="1">
    <source>
        <dbReference type="EMBL" id="SVB87403.1"/>
    </source>
</evidence>
<sequence>MFDSFSISKVLEWINKVNDLITEM</sequence>
<name>A0A382HL72_9ZZZZ</name>